<gene>
    <name evidence="5" type="ORF">BBB48_06615</name>
</gene>
<keyword evidence="3" id="KW-1133">Transmembrane helix</keyword>
<dbReference type="InterPro" id="IPR023346">
    <property type="entry name" value="Lysozyme-like_dom_sf"/>
</dbReference>
<dbReference type="InterPro" id="IPR050396">
    <property type="entry name" value="Glycosyltr_51/Transpeptidase"/>
</dbReference>
<proteinExistence type="predicted"/>
<dbReference type="Proteomes" id="UP000092740">
    <property type="component" value="Unassembled WGS sequence"/>
</dbReference>
<evidence type="ECO:0000313" key="6">
    <source>
        <dbReference type="Proteomes" id="UP000092740"/>
    </source>
</evidence>
<accession>A0AB36E8M5</accession>
<feature type="domain" description="Glycosyl transferase family 51" evidence="4">
    <location>
        <begin position="58"/>
        <end position="192"/>
    </location>
</feature>
<evidence type="ECO:0000256" key="2">
    <source>
        <dbReference type="ARBA" id="ARBA00022679"/>
    </source>
</evidence>
<evidence type="ECO:0000259" key="4">
    <source>
        <dbReference type="Pfam" id="PF00912"/>
    </source>
</evidence>
<comment type="caution">
    <text evidence="5">The sequence shown here is derived from an EMBL/GenBank/DDBJ whole genome shotgun (WGS) entry which is preliminary data.</text>
</comment>
<evidence type="ECO:0000313" key="5">
    <source>
        <dbReference type="EMBL" id="OBY51075.1"/>
    </source>
</evidence>
<comment type="pathway">
    <text evidence="1">Cell wall biogenesis; peptidoglycan biosynthesis.</text>
</comment>
<feature type="transmembrane region" description="Helical" evidence="3">
    <location>
        <begin position="12"/>
        <end position="31"/>
    </location>
</feature>
<reference evidence="5 6" key="1">
    <citation type="submission" date="2016-06" db="EMBL/GenBank/DDBJ databases">
        <title>Simultaneous identification of Haemophilus influenzae and Haemophilus haemolyticus using TaqMan real-time PCR.</title>
        <authorList>
            <person name="Price E.P."/>
            <person name="Sarovich D.S."/>
            <person name="Harris T."/>
            <person name="Spargo J.C."/>
            <person name="Nosworthy E."/>
            <person name="Beissbarth J."/>
            <person name="Smith-Vaughan H.C."/>
        </authorList>
    </citation>
    <scope>NUCLEOTIDE SEQUENCE [LARGE SCALE GENOMIC DNA]</scope>
    <source>
        <strain evidence="5 6">ATCC 9796</strain>
    </source>
</reference>
<dbReference type="InterPro" id="IPR036950">
    <property type="entry name" value="PBP_transglycosylase"/>
</dbReference>
<dbReference type="InterPro" id="IPR001264">
    <property type="entry name" value="Glyco_trans_51"/>
</dbReference>
<keyword evidence="2" id="KW-0808">Transferase</keyword>
<keyword evidence="3" id="KW-0472">Membrane</keyword>
<dbReference type="Pfam" id="PF00912">
    <property type="entry name" value="Transgly"/>
    <property type="match status" value="1"/>
</dbReference>
<keyword evidence="3" id="KW-0812">Transmembrane</keyword>
<dbReference type="PANTHER" id="PTHR32282">
    <property type="entry name" value="BINDING PROTEIN TRANSPEPTIDASE, PUTATIVE-RELATED"/>
    <property type="match status" value="1"/>
</dbReference>
<protein>
    <recommendedName>
        <fullName evidence="4">Glycosyl transferase family 51 domain-containing protein</fullName>
    </recommendedName>
</protein>
<dbReference type="PANTHER" id="PTHR32282:SF33">
    <property type="entry name" value="PEPTIDOGLYCAN GLYCOSYLTRANSFERASE"/>
    <property type="match status" value="1"/>
</dbReference>
<dbReference type="AlphaFoldDB" id="A0AB36E8M5"/>
<dbReference type="EMBL" id="MAQD01000007">
    <property type="protein sequence ID" value="OBY51075.1"/>
    <property type="molecule type" value="Genomic_DNA"/>
</dbReference>
<dbReference type="SUPFAM" id="SSF53955">
    <property type="entry name" value="Lysozyme-like"/>
    <property type="match status" value="1"/>
</dbReference>
<evidence type="ECO:0000256" key="3">
    <source>
        <dbReference type="SAM" id="Phobius"/>
    </source>
</evidence>
<dbReference type="GO" id="GO:0008955">
    <property type="term" value="F:peptidoglycan glycosyltransferase activity"/>
    <property type="evidence" value="ECO:0007669"/>
    <property type="project" value="TreeGrafter"/>
</dbReference>
<dbReference type="Gene3D" id="1.10.3810.10">
    <property type="entry name" value="Biosynthetic peptidoglycan transglycosylase-like"/>
    <property type="match status" value="1"/>
</dbReference>
<dbReference type="RefSeq" id="WP_065285932.1">
    <property type="nucleotide sequence ID" value="NZ_MAQD01000007.1"/>
</dbReference>
<evidence type="ECO:0000256" key="1">
    <source>
        <dbReference type="ARBA" id="ARBA00004752"/>
    </source>
</evidence>
<name>A0AB36E8M5_HAEPA</name>
<sequence>MGFIKKMKNILLKILYFLINTPFLFLAIFLLKLNVNLRNDFYKVINYIDDASIHYDIKLIDFLISAEDHRFRYHTGVDPIAILRAIYVYIRYGRYQGASTIEQQFIRTVTCRYEKTKLRKFREQLLALLLNFHIKDKDLIARSYINVAFYGSGLNGLNNFLARKQLNIITLTEDDMLALVSRLKYPEPLRYSDKWHSKILARINYTKVRYYKYHVDSRWFS</sequence>
<organism evidence="5 6">
    <name type="scientific">Haemophilus parainfluenzae</name>
    <dbReference type="NCBI Taxonomy" id="729"/>
    <lineage>
        <taxon>Bacteria</taxon>
        <taxon>Pseudomonadati</taxon>
        <taxon>Pseudomonadota</taxon>
        <taxon>Gammaproteobacteria</taxon>
        <taxon>Pasteurellales</taxon>
        <taxon>Pasteurellaceae</taxon>
        <taxon>Haemophilus</taxon>
    </lineage>
</organism>